<evidence type="ECO:0000256" key="6">
    <source>
        <dbReference type="SAM" id="SignalP"/>
    </source>
</evidence>
<evidence type="ECO:0000313" key="9">
    <source>
        <dbReference type="Proteomes" id="UP000567795"/>
    </source>
</evidence>
<comment type="caution">
    <text evidence="5">Lacks conserved residue(s) required for the propagation of feature annotation.</text>
</comment>
<dbReference type="EMBL" id="JACBZD010000001">
    <property type="protein sequence ID" value="NYI04296.1"/>
    <property type="molecule type" value="Genomic_DNA"/>
</dbReference>
<feature type="chain" id="PRO_5032651563" description="Peptidase S8/S53 domain-containing protein" evidence="6">
    <location>
        <begin position="35"/>
        <end position="503"/>
    </location>
</feature>
<keyword evidence="6" id="KW-0732">Signal</keyword>
<keyword evidence="3" id="KW-0378">Hydrolase</keyword>
<sequence>MTPRVRTPRRGLGAAMAGLAAALVVPLAGGAAGAAGQSVPGAATAVERKTEAAVLAQVADDGRATFWLRLDSTADLRQATARAPRDKAERGRAVYRALTEHAEESQAGLVALLEDAGAEYESFWISNSIRVTAGREVLEALATRPEVVAVEAEDVLPARAAEPPAAPEAAGADSGAGANAVGWNITDIRADDVWNDLGVRGEGVVIASLKDGVDHTHPALAASYRGRSATGAVNHNHNWYDPGRVCPTAGTPCDASYNGMATRVAGVLVGDDGAGNQIGVAPGARWIAAAACDATSCYESSLMAAGQWILAPTDLAGRNPRPDLAPDIVNNSWVAPSRAGWYDSVINAWAAAGIFTTYAAMAWDGACGEVYYPGELANSYTVGSYNASGLWYGSARGDGADIKPDITAPGTGIRSSVPGGGYDTYASTYLAAAHASGTVALMWSAAPELKGDLPTTRRLLGDAARDTGDLTCGGTVDDNPTYGEGRLDAYAAVTAAVAARSTD</sequence>
<feature type="domain" description="Peptidase S8/S53" evidence="7">
    <location>
        <begin position="201"/>
        <end position="469"/>
    </location>
</feature>
<keyword evidence="9" id="KW-1185">Reference proteome</keyword>
<protein>
    <recommendedName>
        <fullName evidence="7">Peptidase S8/S53 domain-containing protein</fullName>
    </recommendedName>
</protein>
<dbReference type="GO" id="GO:0006508">
    <property type="term" value="P:proteolysis"/>
    <property type="evidence" value="ECO:0007669"/>
    <property type="project" value="UniProtKB-KW"/>
</dbReference>
<dbReference type="SUPFAM" id="SSF52743">
    <property type="entry name" value="Subtilisin-like"/>
    <property type="match status" value="1"/>
</dbReference>
<gene>
    <name evidence="8" type="ORF">FHU37_001239</name>
</gene>
<comment type="similarity">
    <text evidence="1 5">Belongs to the peptidase S8 family.</text>
</comment>
<reference evidence="8 9" key="1">
    <citation type="submission" date="2020-07" db="EMBL/GenBank/DDBJ databases">
        <title>Sequencing the genomes of 1000 actinobacteria strains.</title>
        <authorList>
            <person name="Klenk H.-P."/>
        </authorList>
    </citation>
    <scope>NUCLEOTIDE SEQUENCE [LARGE SCALE GENOMIC DNA]</scope>
    <source>
        <strain evidence="8 9">DSM 42178</strain>
    </source>
</reference>
<dbReference type="InterPro" id="IPR051048">
    <property type="entry name" value="Peptidase_S8/S53_subtilisin"/>
</dbReference>
<comment type="caution">
    <text evidence="8">The sequence shown here is derived from an EMBL/GenBank/DDBJ whole genome shotgun (WGS) entry which is preliminary data.</text>
</comment>
<name>A0A852ZPB9_9ACTN</name>
<evidence type="ECO:0000313" key="8">
    <source>
        <dbReference type="EMBL" id="NYI04296.1"/>
    </source>
</evidence>
<dbReference type="InterPro" id="IPR015500">
    <property type="entry name" value="Peptidase_S8_subtilisin-rel"/>
</dbReference>
<feature type="signal peptide" evidence="6">
    <location>
        <begin position="1"/>
        <end position="34"/>
    </location>
</feature>
<evidence type="ECO:0000259" key="7">
    <source>
        <dbReference type="Pfam" id="PF00082"/>
    </source>
</evidence>
<dbReference type="InterPro" id="IPR036852">
    <property type="entry name" value="Peptidase_S8/S53_dom_sf"/>
</dbReference>
<proteinExistence type="inferred from homology"/>
<keyword evidence="4" id="KW-0720">Serine protease</keyword>
<evidence type="ECO:0000256" key="2">
    <source>
        <dbReference type="ARBA" id="ARBA00022670"/>
    </source>
</evidence>
<dbReference type="RefSeq" id="WP_179813210.1">
    <property type="nucleotide sequence ID" value="NZ_JACBZD010000001.1"/>
</dbReference>
<accession>A0A852ZPB9</accession>
<dbReference type="Pfam" id="PF00082">
    <property type="entry name" value="Peptidase_S8"/>
    <property type="match status" value="1"/>
</dbReference>
<dbReference type="Gene3D" id="3.40.50.200">
    <property type="entry name" value="Peptidase S8/S53 domain"/>
    <property type="match status" value="1"/>
</dbReference>
<evidence type="ECO:0000256" key="1">
    <source>
        <dbReference type="ARBA" id="ARBA00011073"/>
    </source>
</evidence>
<dbReference type="AlphaFoldDB" id="A0A852ZPB9"/>
<evidence type="ECO:0000256" key="4">
    <source>
        <dbReference type="ARBA" id="ARBA00022825"/>
    </source>
</evidence>
<dbReference type="Proteomes" id="UP000567795">
    <property type="component" value="Unassembled WGS sequence"/>
</dbReference>
<dbReference type="InterPro" id="IPR000209">
    <property type="entry name" value="Peptidase_S8/S53_dom"/>
</dbReference>
<dbReference type="PANTHER" id="PTHR43399:SF4">
    <property type="entry name" value="CELL WALL-ASSOCIATED PROTEASE"/>
    <property type="match status" value="1"/>
</dbReference>
<evidence type="ECO:0000256" key="5">
    <source>
        <dbReference type="PROSITE-ProRule" id="PRU01240"/>
    </source>
</evidence>
<evidence type="ECO:0000256" key="3">
    <source>
        <dbReference type="ARBA" id="ARBA00022801"/>
    </source>
</evidence>
<keyword evidence="2" id="KW-0645">Protease</keyword>
<dbReference type="PRINTS" id="PR00723">
    <property type="entry name" value="SUBTILISIN"/>
</dbReference>
<dbReference type="PANTHER" id="PTHR43399">
    <property type="entry name" value="SUBTILISIN-RELATED"/>
    <property type="match status" value="1"/>
</dbReference>
<organism evidence="8 9">
    <name type="scientific">Allostreptomyces psammosilenae</name>
    <dbReference type="NCBI Taxonomy" id="1892865"/>
    <lineage>
        <taxon>Bacteria</taxon>
        <taxon>Bacillati</taxon>
        <taxon>Actinomycetota</taxon>
        <taxon>Actinomycetes</taxon>
        <taxon>Kitasatosporales</taxon>
        <taxon>Streptomycetaceae</taxon>
        <taxon>Allostreptomyces</taxon>
    </lineage>
</organism>
<dbReference type="GO" id="GO:0004252">
    <property type="term" value="F:serine-type endopeptidase activity"/>
    <property type="evidence" value="ECO:0007669"/>
    <property type="project" value="InterPro"/>
</dbReference>
<dbReference type="PROSITE" id="PS51892">
    <property type="entry name" value="SUBTILASE"/>
    <property type="match status" value="1"/>
</dbReference>